<dbReference type="InterPro" id="IPR032508">
    <property type="entry name" value="FecR_C"/>
</dbReference>
<dbReference type="Proteomes" id="UP000541352">
    <property type="component" value="Unassembled WGS sequence"/>
</dbReference>
<name>A0A7W5ZRT4_9BACT</name>
<dbReference type="PANTHER" id="PTHR30273">
    <property type="entry name" value="PERIPLASMIC SIGNAL SENSOR AND SIGMA FACTOR ACTIVATOR FECR-RELATED"/>
    <property type="match status" value="1"/>
</dbReference>
<dbReference type="GO" id="GO:0016989">
    <property type="term" value="F:sigma factor antagonist activity"/>
    <property type="evidence" value="ECO:0007669"/>
    <property type="project" value="TreeGrafter"/>
</dbReference>
<protein>
    <submittedName>
        <fullName evidence="4">Ferric-dicitrate binding protein FerR (Iron transport regulator)</fullName>
    </submittedName>
</protein>
<dbReference type="EMBL" id="JACIBY010000023">
    <property type="protein sequence ID" value="MBB3841974.1"/>
    <property type="molecule type" value="Genomic_DNA"/>
</dbReference>
<keyword evidence="1" id="KW-0472">Membrane</keyword>
<reference evidence="4 5" key="1">
    <citation type="submission" date="2020-08" db="EMBL/GenBank/DDBJ databases">
        <title>Genomic Encyclopedia of Type Strains, Phase IV (KMG-IV): sequencing the most valuable type-strain genomes for metagenomic binning, comparative biology and taxonomic classification.</title>
        <authorList>
            <person name="Goeker M."/>
        </authorList>
    </citation>
    <scope>NUCLEOTIDE SEQUENCE [LARGE SCALE GENOMIC DNA]</scope>
    <source>
        <strain evidence="4 5">DSM 17976</strain>
    </source>
</reference>
<dbReference type="AlphaFoldDB" id="A0A7W5ZRT4"/>
<dbReference type="Gene3D" id="3.55.50.30">
    <property type="match status" value="1"/>
</dbReference>
<evidence type="ECO:0000259" key="2">
    <source>
        <dbReference type="Pfam" id="PF04773"/>
    </source>
</evidence>
<evidence type="ECO:0000313" key="5">
    <source>
        <dbReference type="Proteomes" id="UP000541352"/>
    </source>
</evidence>
<evidence type="ECO:0000259" key="3">
    <source>
        <dbReference type="Pfam" id="PF16344"/>
    </source>
</evidence>
<dbReference type="Pfam" id="PF04773">
    <property type="entry name" value="FecR"/>
    <property type="match status" value="1"/>
</dbReference>
<feature type="transmembrane region" description="Helical" evidence="1">
    <location>
        <begin position="98"/>
        <end position="115"/>
    </location>
</feature>
<dbReference type="Gene3D" id="2.60.120.1440">
    <property type="match status" value="1"/>
</dbReference>
<comment type="caution">
    <text evidence="4">The sequence shown here is derived from an EMBL/GenBank/DDBJ whole genome shotgun (WGS) entry which is preliminary data.</text>
</comment>
<evidence type="ECO:0000313" key="4">
    <source>
        <dbReference type="EMBL" id="MBB3841974.1"/>
    </source>
</evidence>
<proteinExistence type="predicted"/>
<keyword evidence="1" id="KW-0812">Transmembrane</keyword>
<dbReference type="PIRSF" id="PIRSF018266">
    <property type="entry name" value="FecR"/>
    <property type="match status" value="1"/>
</dbReference>
<gene>
    <name evidence="4" type="ORF">FHS57_006003</name>
</gene>
<feature type="domain" description="Protein FecR C-terminal" evidence="3">
    <location>
        <begin position="263"/>
        <end position="331"/>
    </location>
</feature>
<dbReference type="Pfam" id="PF16344">
    <property type="entry name" value="FecR_C"/>
    <property type="match status" value="1"/>
</dbReference>
<accession>A0A7W5ZRT4</accession>
<dbReference type="PANTHER" id="PTHR30273:SF2">
    <property type="entry name" value="PROTEIN FECR"/>
    <property type="match status" value="1"/>
</dbReference>
<sequence>MNTSIPKNVLFDFFEGKATSLQRRLIEEWLAHPENEILYFQWLNEWESQHPQYMPETELALQRFKGLMNDSDSQTPPRINDVSTEQLTPTINRFWRKWAIAASIIFLVGISAIFFQRTLRYERFQTGNAQTKSILLSDGTRVTLNANSTLYVPRWGFAKTHRQVVLEGEAEFVVSHTVDHQRFVVQTDDDFNVEVLGTEFVLFARERGKKVILNKGSVKVHYQEGKQLALKPGDMITFNTLDNRPQLQKVNPQHVHNAWKNHQFYFDNTPLSEVGEIIKEHFGVEVVLADTSLNQRRLSGYFKADTPQEIAQIISTLLNISIEQTEKRLVIHNPSSKNL</sequence>
<dbReference type="InterPro" id="IPR006860">
    <property type="entry name" value="FecR"/>
</dbReference>
<organism evidence="4 5">
    <name type="scientific">Runella defluvii</name>
    <dbReference type="NCBI Taxonomy" id="370973"/>
    <lineage>
        <taxon>Bacteria</taxon>
        <taxon>Pseudomonadati</taxon>
        <taxon>Bacteroidota</taxon>
        <taxon>Cytophagia</taxon>
        <taxon>Cytophagales</taxon>
        <taxon>Spirosomataceae</taxon>
        <taxon>Runella</taxon>
    </lineage>
</organism>
<keyword evidence="1" id="KW-1133">Transmembrane helix</keyword>
<evidence type="ECO:0000256" key="1">
    <source>
        <dbReference type="SAM" id="Phobius"/>
    </source>
</evidence>
<dbReference type="InterPro" id="IPR012373">
    <property type="entry name" value="Ferrdict_sens_TM"/>
</dbReference>
<keyword evidence="5" id="KW-1185">Reference proteome</keyword>
<dbReference type="RefSeq" id="WP_183980000.1">
    <property type="nucleotide sequence ID" value="NZ_JACIBY010000023.1"/>
</dbReference>
<feature type="domain" description="FecR protein" evidence="2">
    <location>
        <begin position="123"/>
        <end position="219"/>
    </location>
</feature>